<gene>
    <name evidence="3" type="ORF">JCM16418_758</name>
</gene>
<dbReference type="GO" id="GO:0016787">
    <property type="term" value="F:hydrolase activity"/>
    <property type="evidence" value="ECO:0007669"/>
    <property type="project" value="UniProtKB-KW"/>
</dbReference>
<dbReference type="CDD" id="cd04492">
    <property type="entry name" value="YhaM_OBF_like"/>
    <property type="match status" value="1"/>
</dbReference>
<evidence type="ECO:0000259" key="2">
    <source>
        <dbReference type="SMART" id="SM00471"/>
    </source>
</evidence>
<keyword evidence="1" id="KW-0378">Hydrolase</keyword>
<comment type="caution">
    <text evidence="3">The sequence shown here is derived from an EMBL/GenBank/DDBJ whole genome shotgun (WGS) entry which is preliminary data.</text>
</comment>
<dbReference type="Pfam" id="PF01966">
    <property type="entry name" value="HD"/>
    <property type="match status" value="1"/>
</dbReference>
<dbReference type="CDD" id="cd00077">
    <property type="entry name" value="HDc"/>
    <property type="match status" value="1"/>
</dbReference>
<dbReference type="eggNOG" id="COG3481">
    <property type="taxonomic scope" value="Bacteria"/>
</dbReference>
<reference evidence="3 4" key="1">
    <citation type="journal article" date="2014" name="Genome Announc.">
        <title>Draft Genome Sequence of Paenibacillus pini JCM 16418T, Isolated from the Rhizosphere of Pine Tree.</title>
        <authorList>
            <person name="Yuki M."/>
            <person name="Oshima K."/>
            <person name="Suda W."/>
            <person name="Oshida Y."/>
            <person name="Kitamura K."/>
            <person name="Iida Y."/>
            <person name="Hattori M."/>
            <person name="Ohkuma M."/>
        </authorList>
    </citation>
    <scope>NUCLEOTIDE SEQUENCE [LARGE SCALE GENOMIC DNA]</scope>
    <source>
        <strain evidence="3 4">JCM 16418</strain>
    </source>
</reference>
<dbReference type="OrthoDB" id="9778453at2"/>
<dbReference type="InterPro" id="IPR012340">
    <property type="entry name" value="NA-bd_OB-fold"/>
</dbReference>
<evidence type="ECO:0000313" key="4">
    <source>
        <dbReference type="Proteomes" id="UP000019364"/>
    </source>
</evidence>
<feature type="domain" description="HD/PDEase" evidence="2">
    <location>
        <begin position="157"/>
        <end position="293"/>
    </location>
</feature>
<evidence type="ECO:0000256" key="1">
    <source>
        <dbReference type="ARBA" id="ARBA00022801"/>
    </source>
</evidence>
<protein>
    <submittedName>
        <fullName evidence="3">HD domain protein</fullName>
    </submittedName>
</protein>
<organism evidence="3 4">
    <name type="scientific">Paenibacillus pini JCM 16418</name>
    <dbReference type="NCBI Taxonomy" id="1236976"/>
    <lineage>
        <taxon>Bacteria</taxon>
        <taxon>Bacillati</taxon>
        <taxon>Bacillota</taxon>
        <taxon>Bacilli</taxon>
        <taxon>Bacillales</taxon>
        <taxon>Paenibacillaceae</taxon>
        <taxon>Paenibacillus</taxon>
    </lineage>
</organism>
<dbReference type="Gene3D" id="2.40.50.140">
    <property type="entry name" value="Nucleic acid-binding proteins"/>
    <property type="match status" value="1"/>
</dbReference>
<dbReference type="InterPro" id="IPR006674">
    <property type="entry name" value="HD_domain"/>
</dbReference>
<evidence type="ECO:0000313" key="3">
    <source>
        <dbReference type="EMBL" id="GAF06777.1"/>
    </source>
</evidence>
<dbReference type="PANTHER" id="PTHR37294:SF1">
    <property type="entry name" value="3'-5' EXORIBONUCLEASE YHAM"/>
    <property type="match status" value="1"/>
</dbReference>
<dbReference type="RefSeq" id="WP_036646258.1">
    <property type="nucleotide sequence ID" value="NZ_BAVZ01000002.1"/>
</dbReference>
<dbReference type="SMART" id="SM00471">
    <property type="entry name" value="HDc"/>
    <property type="match status" value="1"/>
</dbReference>
<dbReference type="GO" id="GO:0031125">
    <property type="term" value="P:rRNA 3'-end processing"/>
    <property type="evidence" value="ECO:0007669"/>
    <property type="project" value="TreeGrafter"/>
</dbReference>
<keyword evidence="4" id="KW-1185">Reference proteome</keyword>
<dbReference type="InterPro" id="IPR050798">
    <property type="entry name" value="YhaM_exoribonuc/phosphodiest"/>
</dbReference>
<dbReference type="SUPFAM" id="SSF109604">
    <property type="entry name" value="HD-domain/PDEase-like"/>
    <property type="match status" value="1"/>
</dbReference>
<accession>W7YE59</accession>
<dbReference type="Gene3D" id="1.10.3210.10">
    <property type="entry name" value="Hypothetical protein af1432"/>
    <property type="match status" value="1"/>
</dbReference>
<proteinExistence type="predicted"/>
<dbReference type="AlphaFoldDB" id="W7YE59"/>
<sequence>MTLIQSFTEGQEIVGFYMLKSAIFKQTNATPPKQYFDMILSDTSGEITSKFWEATTADKETFFAPMLVKVRGLVQMYRDKPQFKINQIRPATDEDGYNIADFVRSAPVQPVDLLYTIKQAVVSIDDDELQLIVNHCIEKVGDKLMHYPAAKSMHHAFYAGLSYHMVRMLELAEFICVQRPFLNRNLLIAGIVLHDIAKTEEMNAELGIVSDYSFLGKMIGHISLASNWITEAAVLNGMDVNSEKIVLLQHLILSHHNLGEWGSPVQPQIPEAVALHLIDTLDAKLQAAEDAVGTMLASEQWSPPVRSLENKAFYKASKE</sequence>
<dbReference type="EMBL" id="BAVZ01000002">
    <property type="protein sequence ID" value="GAF06777.1"/>
    <property type="molecule type" value="Genomic_DNA"/>
</dbReference>
<dbReference type="STRING" id="1236976.JCM16418_758"/>
<dbReference type="Proteomes" id="UP000019364">
    <property type="component" value="Unassembled WGS sequence"/>
</dbReference>
<name>W7YE59_9BACL</name>
<dbReference type="PANTHER" id="PTHR37294">
    <property type="entry name" value="3'-5' EXORIBONUCLEASE YHAM"/>
    <property type="match status" value="1"/>
</dbReference>
<dbReference type="InterPro" id="IPR003607">
    <property type="entry name" value="HD/PDEase_dom"/>
</dbReference>